<keyword evidence="2" id="KW-0217">Developmental protein</keyword>
<evidence type="ECO:0000256" key="2">
    <source>
        <dbReference type="ARBA" id="ARBA00022473"/>
    </source>
</evidence>
<dbReference type="Gene3D" id="1.10.10.60">
    <property type="entry name" value="Homeodomain-like"/>
    <property type="match status" value="2"/>
</dbReference>
<dbReference type="GO" id="GO:0003677">
    <property type="term" value="F:DNA binding"/>
    <property type="evidence" value="ECO:0007669"/>
    <property type="project" value="UniProtKB-KW"/>
</dbReference>
<evidence type="ECO:0000256" key="5">
    <source>
        <dbReference type="ARBA" id="ARBA00023163"/>
    </source>
</evidence>
<dbReference type="SMART" id="SM00717">
    <property type="entry name" value="SANT"/>
    <property type="match status" value="2"/>
</dbReference>
<dbReference type="SUPFAM" id="SSF46689">
    <property type="entry name" value="Homeodomain-like"/>
    <property type="match status" value="2"/>
</dbReference>
<dbReference type="Pfam" id="PF00249">
    <property type="entry name" value="Myb_DNA-binding"/>
    <property type="match status" value="1"/>
</dbReference>
<dbReference type="GO" id="GO:0005634">
    <property type="term" value="C:nucleus"/>
    <property type="evidence" value="ECO:0007669"/>
    <property type="project" value="UniProtKB-SubCell"/>
</dbReference>
<proteinExistence type="predicted"/>
<dbReference type="AlphaFoldDB" id="A0ABD1IDA7"/>
<dbReference type="InterPro" id="IPR017930">
    <property type="entry name" value="Myb_dom"/>
</dbReference>
<protein>
    <recommendedName>
        <fullName evidence="13">MYB transcription factor</fullName>
    </recommendedName>
</protein>
<feature type="domain" description="SANT" evidence="9">
    <location>
        <begin position="156"/>
        <end position="209"/>
    </location>
</feature>
<evidence type="ECO:0000256" key="1">
    <source>
        <dbReference type="ARBA" id="ARBA00004123"/>
    </source>
</evidence>
<reference evidence="11 12" key="1">
    <citation type="submission" date="2024-06" db="EMBL/GenBank/DDBJ databases">
        <title>A chromosome level genome sequence of Diviner's sage (Salvia divinorum).</title>
        <authorList>
            <person name="Ford S.A."/>
            <person name="Ro D.-K."/>
            <person name="Ness R.W."/>
            <person name="Phillips M.A."/>
        </authorList>
    </citation>
    <scope>NUCLEOTIDE SEQUENCE [LARGE SCALE GENOMIC DNA]</scope>
    <source>
        <strain evidence="11">SAF-2024a</strain>
        <tissue evidence="11">Leaf</tissue>
    </source>
</reference>
<feature type="region of interest" description="Disordered" evidence="7">
    <location>
        <begin position="118"/>
        <end position="161"/>
    </location>
</feature>
<name>A0ABD1IDA7_SALDI</name>
<evidence type="ECO:0000259" key="9">
    <source>
        <dbReference type="PROSITE" id="PS51293"/>
    </source>
</evidence>
<evidence type="ECO:0000259" key="10">
    <source>
        <dbReference type="PROSITE" id="PS51294"/>
    </source>
</evidence>
<evidence type="ECO:0000256" key="6">
    <source>
        <dbReference type="ARBA" id="ARBA00023242"/>
    </source>
</evidence>
<dbReference type="PANTHER" id="PTHR44042:SF54">
    <property type="entry name" value="MYB-LIKE DNA-BINDING DOMAIN, SHAQKYF CLASS PROTEIN"/>
    <property type="match status" value="1"/>
</dbReference>
<dbReference type="Proteomes" id="UP001567538">
    <property type="component" value="Unassembled WGS sequence"/>
</dbReference>
<gene>
    <name evidence="11" type="ORF">AAHA92_02266</name>
</gene>
<evidence type="ECO:0000313" key="12">
    <source>
        <dbReference type="Proteomes" id="UP001567538"/>
    </source>
</evidence>
<dbReference type="PROSITE" id="PS51294">
    <property type="entry name" value="HTH_MYB"/>
    <property type="match status" value="1"/>
</dbReference>
<feature type="domain" description="HTH myb-type" evidence="10">
    <location>
        <begin position="153"/>
        <end position="209"/>
    </location>
</feature>
<keyword evidence="3" id="KW-0805">Transcription regulation</keyword>
<dbReference type="CDD" id="cd00167">
    <property type="entry name" value="SANT"/>
    <property type="match status" value="2"/>
</dbReference>
<organism evidence="11 12">
    <name type="scientific">Salvia divinorum</name>
    <name type="common">Maria pastora</name>
    <name type="synonym">Diviner's sage</name>
    <dbReference type="NCBI Taxonomy" id="28513"/>
    <lineage>
        <taxon>Eukaryota</taxon>
        <taxon>Viridiplantae</taxon>
        <taxon>Streptophyta</taxon>
        <taxon>Embryophyta</taxon>
        <taxon>Tracheophyta</taxon>
        <taxon>Spermatophyta</taxon>
        <taxon>Magnoliopsida</taxon>
        <taxon>eudicotyledons</taxon>
        <taxon>Gunneridae</taxon>
        <taxon>Pentapetalae</taxon>
        <taxon>asterids</taxon>
        <taxon>lamiids</taxon>
        <taxon>Lamiales</taxon>
        <taxon>Lamiaceae</taxon>
        <taxon>Nepetoideae</taxon>
        <taxon>Mentheae</taxon>
        <taxon>Salviinae</taxon>
        <taxon>Salvia</taxon>
        <taxon>Salvia subgen. Calosphace</taxon>
    </lineage>
</organism>
<dbReference type="NCBIfam" id="TIGR01557">
    <property type="entry name" value="myb_SHAQKYF"/>
    <property type="match status" value="1"/>
</dbReference>
<evidence type="ECO:0000256" key="3">
    <source>
        <dbReference type="ARBA" id="ARBA00023015"/>
    </source>
</evidence>
<comment type="subcellular location">
    <subcellularLocation>
        <location evidence="1">Nucleus</location>
    </subcellularLocation>
</comment>
<sequence length="312" mass="34813">MEWSDFHGSNLEESLFSLLSPFPPPQSSPPPPPQQSPPPPPPPPPQQQSKMPMATGEWTSEENTVFENALAEVDHSSPNFFESIAAKVPWRSIDDIKLHYEALVQDIEMIESGHFPIPDYPPLDAPARLDDMDPKQDDQHLHKDDDAKTKSSQPRRRGVPWTEEEHQLFLMGLNKYGKGDWRSISRYYVVTKTPTQVASHAQKYFRRQTSSTPADRRRPSIHDIHTVNPGAAAFTAPALPIHPHQTMPFPPLALIPNIHQPYGGSGLVVDQNQVFMPPINAASHAVYNQAAPASYPSSSSTPACFLPNQFWG</sequence>
<dbReference type="GO" id="GO:0009908">
    <property type="term" value="P:flower development"/>
    <property type="evidence" value="ECO:0007669"/>
    <property type="project" value="UniProtKB-ARBA"/>
</dbReference>
<dbReference type="FunFam" id="1.10.10.60:FF:000009">
    <property type="entry name" value="transcription factor MYB1R1"/>
    <property type="match status" value="1"/>
</dbReference>
<feature type="domain" description="Myb-like" evidence="8">
    <location>
        <begin position="153"/>
        <end position="205"/>
    </location>
</feature>
<dbReference type="InterPro" id="IPR009057">
    <property type="entry name" value="Homeodomain-like_sf"/>
</dbReference>
<dbReference type="GO" id="GO:0048262">
    <property type="term" value="P:determination of dorsal/ventral asymmetry"/>
    <property type="evidence" value="ECO:0007669"/>
    <property type="project" value="UniProtKB-ARBA"/>
</dbReference>
<evidence type="ECO:0000256" key="7">
    <source>
        <dbReference type="SAM" id="MobiDB-lite"/>
    </source>
</evidence>
<dbReference type="PANTHER" id="PTHR44042">
    <property type="entry name" value="DUPLICATED HOMEODOMAIN-LIKE SUPERFAMILY PROTEIN-RELATED"/>
    <property type="match status" value="1"/>
</dbReference>
<comment type="caution">
    <text evidence="11">The sequence shown here is derived from an EMBL/GenBank/DDBJ whole genome shotgun (WGS) entry which is preliminary data.</text>
</comment>
<evidence type="ECO:0000259" key="8">
    <source>
        <dbReference type="PROSITE" id="PS50090"/>
    </source>
</evidence>
<feature type="compositionally biased region" description="Pro residues" evidence="7">
    <location>
        <begin position="21"/>
        <end position="46"/>
    </location>
</feature>
<dbReference type="PROSITE" id="PS51293">
    <property type="entry name" value="SANT"/>
    <property type="match status" value="1"/>
</dbReference>
<evidence type="ECO:0008006" key="13">
    <source>
        <dbReference type="Google" id="ProtNLM"/>
    </source>
</evidence>
<keyword evidence="12" id="KW-1185">Reference proteome</keyword>
<keyword evidence="5" id="KW-0804">Transcription</keyword>
<keyword evidence="4" id="KW-0238">DNA-binding</keyword>
<dbReference type="InterPro" id="IPR006447">
    <property type="entry name" value="Myb_dom_plants"/>
</dbReference>
<dbReference type="InterPro" id="IPR017884">
    <property type="entry name" value="SANT_dom"/>
</dbReference>
<dbReference type="FunFam" id="1.10.10.60:FF:000154">
    <property type="entry name" value="Transcription factor SRM1"/>
    <property type="match status" value="1"/>
</dbReference>
<dbReference type="EMBL" id="JBEAFC010000002">
    <property type="protein sequence ID" value="KAL1566689.1"/>
    <property type="molecule type" value="Genomic_DNA"/>
</dbReference>
<feature type="compositionally biased region" description="Basic and acidic residues" evidence="7">
    <location>
        <begin position="127"/>
        <end position="149"/>
    </location>
</feature>
<dbReference type="PROSITE" id="PS50090">
    <property type="entry name" value="MYB_LIKE"/>
    <property type="match status" value="1"/>
</dbReference>
<accession>A0ABD1IDA7</accession>
<evidence type="ECO:0000313" key="11">
    <source>
        <dbReference type="EMBL" id="KAL1566689.1"/>
    </source>
</evidence>
<feature type="region of interest" description="Disordered" evidence="7">
    <location>
        <begin position="14"/>
        <end position="57"/>
    </location>
</feature>
<keyword evidence="6" id="KW-0539">Nucleus</keyword>
<dbReference type="InterPro" id="IPR001005">
    <property type="entry name" value="SANT/Myb"/>
</dbReference>
<evidence type="ECO:0000256" key="4">
    <source>
        <dbReference type="ARBA" id="ARBA00023125"/>
    </source>
</evidence>